<evidence type="ECO:0000256" key="4">
    <source>
        <dbReference type="ARBA" id="ARBA00022801"/>
    </source>
</evidence>
<proteinExistence type="inferred from homology"/>
<dbReference type="SUPFAM" id="SSF53092">
    <property type="entry name" value="Creatinase/prolidase N-terminal domain"/>
    <property type="match status" value="1"/>
</dbReference>
<dbReference type="InterPro" id="IPR029149">
    <property type="entry name" value="Creatin/AminoP/Spt16_N"/>
</dbReference>
<gene>
    <name evidence="8" type="ORF">BZG36_03951</name>
</gene>
<dbReference type="InterPro" id="IPR052433">
    <property type="entry name" value="X-Pro_dipept-like"/>
</dbReference>
<name>A0A261XZX3_9FUNG</name>
<dbReference type="Pfam" id="PF00557">
    <property type="entry name" value="Peptidase_M24"/>
    <property type="match status" value="1"/>
</dbReference>
<dbReference type="GO" id="GO:0030145">
    <property type="term" value="F:manganese ion binding"/>
    <property type="evidence" value="ECO:0007669"/>
    <property type="project" value="InterPro"/>
</dbReference>
<dbReference type="PROSITE" id="PS00491">
    <property type="entry name" value="PROLINE_PEPTIDASE"/>
    <property type="match status" value="1"/>
</dbReference>
<protein>
    <recommendedName>
        <fullName evidence="7">Aminopeptidase P N-terminal domain-containing protein</fullName>
    </recommendedName>
</protein>
<dbReference type="Pfam" id="PF05195">
    <property type="entry name" value="AMP_N"/>
    <property type="match status" value="1"/>
</dbReference>
<dbReference type="GO" id="GO:0006508">
    <property type="term" value="P:proteolysis"/>
    <property type="evidence" value="ECO:0007669"/>
    <property type="project" value="TreeGrafter"/>
</dbReference>
<dbReference type="InterPro" id="IPR001131">
    <property type="entry name" value="Peptidase_M24B_aminopep-P_CS"/>
</dbReference>
<evidence type="ECO:0000313" key="8">
    <source>
        <dbReference type="EMBL" id="OZJ03893.1"/>
    </source>
</evidence>
<comment type="caution">
    <text evidence="8">The sequence shown here is derived from an EMBL/GenBank/DDBJ whole genome shotgun (WGS) entry which is preliminary data.</text>
</comment>
<dbReference type="InterPro" id="IPR036005">
    <property type="entry name" value="Creatinase/aminopeptidase-like"/>
</dbReference>
<dbReference type="SMART" id="SM01011">
    <property type="entry name" value="AMP_N"/>
    <property type="match status" value="1"/>
</dbReference>
<dbReference type="OrthoDB" id="10261878at2759"/>
<dbReference type="InterPro" id="IPR000994">
    <property type="entry name" value="Pept_M24"/>
</dbReference>
<dbReference type="Proteomes" id="UP000242875">
    <property type="component" value="Unassembled WGS sequence"/>
</dbReference>
<dbReference type="PANTHER" id="PTHR43226">
    <property type="entry name" value="XAA-PRO AMINOPEPTIDASE 3"/>
    <property type="match status" value="1"/>
</dbReference>
<sequence>MLPDPKRPIHKRIPTKEHCHKVAKAIRESLPREDRDRRAIIYLAGRTPNVRDDTDVEVNERQESNFFYTTGVDAPGYQFIYDLRKDTAYLIVPITPASVILWKGPPDSLEDHLQKFDVDVAIHDTPNDIRSLLDKISPEVMYTLSIATCTSRLPYLMTLIPRSPPQIDVSALSPALSQARLIKTSWEFAHIKHITQISSLAHIALMRQARFGMNEYELQALFEYECTRHGVQGQAYLPIIASGGHAATLHYTDNDDWIQPLADDPAKRAVLARYYMVLVDAGGEERCYGTDITRTWPVSGKFVGMSKDIYETVLAMQKAVLSRLKPGILWSEMQKLAHRVLVHRLLALGILRIPDAKAMMGVTEETLVELGIGKAFYPHGLGHSVGLDVHDVGGHDAGIFFLDAETRPFRRFKQAIPDTLPLQTFQVLTVEPGCYFNKYILQGFLDNPLYAPYFDQDKIAEYAVVGGVRIEDTVGLVDGGYDNFTICPKEVKDIEAVLGTA</sequence>
<evidence type="ECO:0000256" key="6">
    <source>
        <dbReference type="RuleBase" id="RU000590"/>
    </source>
</evidence>
<dbReference type="PANTHER" id="PTHR43226:SF1">
    <property type="entry name" value="XAA-PRO DIPEPTIDASE"/>
    <property type="match status" value="1"/>
</dbReference>
<dbReference type="InterPro" id="IPR007865">
    <property type="entry name" value="Aminopep_P_N"/>
</dbReference>
<dbReference type="Gene3D" id="3.40.350.10">
    <property type="entry name" value="Creatinase/prolidase N-terminal domain"/>
    <property type="match status" value="1"/>
</dbReference>
<organism evidence="8 9">
    <name type="scientific">Bifiguratus adelaidae</name>
    <dbReference type="NCBI Taxonomy" id="1938954"/>
    <lineage>
        <taxon>Eukaryota</taxon>
        <taxon>Fungi</taxon>
        <taxon>Fungi incertae sedis</taxon>
        <taxon>Mucoromycota</taxon>
        <taxon>Mucoromycotina</taxon>
        <taxon>Endogonomycetes</taxon>
        <taxon>Endogonales</taxon>
        <taxon>Endogonales incertae sedis</taxon>
        <taxon>Bifiguratus</taxon>
    </lineage>
</organism>
<feature type="domain" description="Aminopeptidase P N-terminal" evidence="7">
    <location>
        <begin position="13"/>
        <end position="153"/>
    </location>
</feature>
<reference evidence="8 9" key="1">
    <citation type="journal article" date="2017" name="Mycologia">
        <title>Bifiguratus adelaidae, gen. et sp. nov., a new member of Mucoromycotina in endophytic and soil-dwelling habitats.</title>
        <authorList>
            <person name="Torres-Cruz T.J."/>
            <person name="Billingsley Tobias T.L."/>
            <person name="Almatruk M."/>
            <person name="Hesse C."/>
            <person name="Kuske C.R."/>
            <person name="Desiro A."/>
            <person name="Benucci G.M."/>
            <person name="Bonito G."/>
            <person name="Stajich J.E."/>
            <person name="Dunlap C."/>
            <person name="Arnold A.E."/>
            <person name="Porras-Alfaro A."/>
        </authorList>
    </citation>
    <scope>NUCLEOTIDE SEQUENCE [LARGE SCALE GENOMIC DNA]</scope>
    <source>
        <strain evidence="8 9">AZ0501</strain>
    </source>
</reference>
<evidence type="ECO:0000256" key="3">
    <source>
        <dbReference type="ARBA" id="ARBA00022723"/>
    </source>
</evidence>
<dbReference type="GO" id="GO:0070006">
    <property type="term" value="F:metalloaminopeptidase activity"/>
    <property type="evidence" value="ECO:0007669"/>
    <property type="project" value="InterPro"/>
</dbReference>
<evidence type="ECO:0000313" key="9">
    <source>
        <dbReference type="Proteomes" id="UP000242875"/>
    </source>
</evidence>
<keyword evidence="5" id="KW-0464">Manganese</keyword>
<dbReference type="AlphaFoldDB" id="A0A261XZX3"/>
<evidence type="ECO:0000256" key="5">
    <source>
        <dbReference type="ARBA" id="ARBA00023211"/>
    </source>
</evidence>
<dbReference type="SUPFAM" id="SSF55920">
    <property type="entry name" value="Creatinase/aminopeptidase"/>
    <property type="match status" value="1"/>
</dbReference>
<dbReference type="CDD" id="cd01087">
    <property type="entry name" value="Prolidase"/>
    <property type="match status" value="1"/>
</dbReference>
<dbReference type="Gene3D" id="3.90.230.10">
    <property type="entry name" value="Creatinase/methionine aminopeptidase superfamily"/>
    <property type="match status" value="1"/>
</dbReference>
<dbReference type="EMBL" id="MVBO01000064">
    <property type="protein sequence ID" value="OZJ03893.1"/>
    <property type="molecule type" value="Genomic_DNA"/>
</dbReference>
<evidence type="ECO:0000256" key="2">
    <source>
        <dbReference type="ARBA" id="ARBA00008766"/>
    </source>
</evidence>
<accession>A0A261XZX3</accession>
<evidence type="ECO:0000259" key="7">
    <source>
        <dbReference type="SMART" id="SM01011"/>
    </source>
</evidence>
<evidence type="ECO:0000256" key="1">
    <source>
        <dbReference type="ARBA" id="ARBA00001936"/>
    </source>
</evidence>
<comment type="cofactor">
    <cofactor evidence="1">
        <name>Mn(2+)</name>
        <dbReference type="ChEBI" id="CHEBI:29035"/>
    </cofactor>
</comment>
<keyword evidence="4" id="KW-0378">Hydrolase</keyword>
<keyword evidence="3 6" id="KW-0479">Metal-binding</keyword>
<keyword evidence="9" id="KW-1185">Reference proteome</keyword>
<comment type="similarity">
    <text evidence="2 6">Belongs to the peptidase M24B family.</text>
</comment>